<feature type="compositionally biased region" description="Polar residues" evidence="1">
    <location>
        <begin position="174"/>
        <end position="184"/>
    </location>
</feature>
<gene>
    <name evidence="4" type="ORF">B0I29_11676</name>
</gene>
<feature type="chain" id="PRO_5016342611" evidence="2">
    <location>
        <begin position="26"/>
        <end position="219"/>
    </location>
</feature>
<dbReference type="OrthoDB" id="9810871at2"/>
<dbReference type="AlphaFoldDB" id="A0A327Z3V3"/>
<dbReference type="EMBL" id="QLMJ01000016">
    <property type="protein sequence ID" value="RAK30417.1"/>
    <property type="molecule type" value="Genomic_DNA"/>
</dbReference>
<dbReference type="Pfam" id="PF07987">
    <property type="entry name" value="DUF1775"/>
    <property type="match status" value="1"/>
</dbReference>
<evidence type="ECO:0000259" key="3">
    <source>
        <dbReference type="Pfam" id="PF07987"/>
    </source>
</evidence>
<evidence type="ECO:0000256" key="2">
    <source>
        <dbReference type="SAM" id="SignalP"/>
    </source>
</evidence>
<dbReference type="InterPro" id="IPR038507">
    <property type="entry name" value="YcnI-like_sf"/>
</dbReference>
<sequence length="219" mass="22928">MRTRLTAVLLLGATLTLIIAPPAQAHVRVEGSSPGKGGYGLVRLTVPTESDTASTIGLTVTIPDDVTLSSARVLPIPGWSATVSTTGQRVTTITWTAEDKKGLGPAEFGLFTFSAGPWPKDRDEVPLPTTQRYSDGTSVEWNEVAVDAVSEPEHPAPIVTLGEAATDHHGAVTTHETQLAASEQQTEEDTDGNGTELAQWALIGIAVILAASAAARRGR</sequence>
<evidence type="ECO:0000313" key="4">
    <source>
        <dbReference type="EMBL" id="RAK30417.1"/>
    </source>
</evidence>
<protein>
    <submittedName>
        <fullName evidence="4">Uncharacterized protein YcnI</fullName>
    </submittedName>
</protein>
<dbReference type="Proteomes" id="UP000249341">
    <property type="component" value="Unassembled WGS sequence"/>
</dbReference>
<accession>A0A327Z3V3</accession>
<feature type="signal peptide" evidence="2">
    <location>
        <begin position="1"/>
        <end position="25"/>
    </location>
</feature>
<keyword evidence="5" id="KW-1185">Reference proteome</keyword>
<feature type="domain" description="YncI copper-binding" evidence="3">
    <location>
        <begin position="26"/>
        <end position="161"/>
    </location>
</feature>
<dbReference type="RefSeq" id="WP_111652478.1">
    <property type="nucleotide sequence ID" value="NZ_JACHWI010000007.1"/>
</dbReference>
<dbReference type="InterPro" id="IPR012533">
    <property type="entry name" value="YcnI-copper_dom"/>
</dbReference>
<dbReference type="CDD" id="cd08545">
    <property type="entry name" value="YcnI_like"/>
    <property type="match status" value="1"/>
</dbReference>
<keyword evidence="2" id="KW-0732">Signal</keyword>
<organism evidence="4 5">
    <name type="scientific">Actinoplanes lutulentus</name>
    <dbReference type="NCBI Taxonomy" id="1287878"/>
    <lineage>
        <taxon>Bacteria</taxon>
        <taxon>Bacillati</taxon>
        <taxon>Actinomycetota</taxon>
        <taxon>Actinomycetes</taxon>
        <taxon>Micromonosporales</taxon>
        <taxon>Micromonosporaceae</taxon>
        <taxon>Actinoplanes</taxon>
    </lineage>
</organism>
<reference evidence="4 5" key="1">
    <citation type="submission" date="2018-06" db="EMBL/GenBank/DDBJ databases">
        <title>Genomic Encyclopedia of Type Strains, Phase III (KMG-III): the genomes of soil and plant-associated and newly described type strains.</title>
        <authorList>
            <person name="Whitman W."/>
        </authorList>
    </citation>
    <scope>NUCLEOTIDE SEQUENCE [LARGE SCALE GENOMIC DNA]</scope>
    <source>
        <strain evidence="4 5">CGMCC 4.7090</strain>
    </source>
</reference>
<evidence type="ECO:0000313" key="5">
    <source>
        <dbReference type="Proteomes" id="UP000249341"/>
    </source>
</evidence>
<name>A0A327Z3V3_9ACTN</name>
<evidence type="ECO:0000256" key="1">
    <source>
        <dbReference type="SAM" id="MobiDB-lite"/>
    </source>
</evidence>
<comment type="caution">
    <text evidence="4">The sequence shown here is derived from an EMBL/GenBank/DDBJ whole genome shotgun (WGS) entry which is preliminary data.</text>
</comment>
<proteinExistence type="predicted"/>
<dbReference type="Gene3D" id="2.60.40.2230">
    <property type="entry name" value="Uncharacterised protein YcnI-like PF07987, DUF1775"/>
    <property type="match status" value="1"/>
</dbReference>
<feature type="region of interest" description="Disordered" evidence="1">
    <location>
        <begin position="170"/>
        <end position="193"/>
    </location>
</feature>